<evidence type="ECO:0000256" key="6">
    <source>
        <dbReference type="SAM" id="Phobius"/>
    </source>
</evidence>
<sequence length="230" mass="26077">MVLISIDRCIAIRKPHLYRSTFTLIRVVIFLAVVWIFGIFFSVTATFLLSVHPSVYLLLIMYGVTATLVAFFQLGVYTGVKKQSRRTADIRSSVHRQLTFERTATTVVLYVIIALAVCHVPLLSMYIMISTGKNYMLLGKAWMELLLYLNALANPLIWLKTNRKVRKAVVESLTAFRLYFVNSTPVHSLNSNGAPSDRATNDTATELKSTYMRKETIHRDTVNPSNIKEP</sequence>
<keyword evidence="2" id="KW-1003">Cell membrane</keyword>
<dbReference type="GO" id="GO:0005886">
    <property type="term" value="C:plasma membrane"/>
    <property type="evidence" value="ECO:0007669"/>
    <property type="project" value="UniProtKB-SubCell"/>
</dbReference>
<accession>A0A6P8HVL8</accession>
<dbReference type="CDD" id="cd00637">
    <property type="entry name" value="7tm_classA_rhodopsin-like"/>
    <property type="match status" value="1"/>
</dbReference>
<feature type="transmembrane region" description="Helical" evidence="6">
    <location>
        <begin position="141"/>
        <end position="159"/>
    </location>
</feature>
<feature type="transmembrane region" description="Helical" evidence="6">
    <location>
        <begin position="23"/>
        <end position="49"/>
    </location>
</feature>
<evidence type="ECO:0000256" key="3">
    <source>
        <dbReference type="ARBA" id="ARBA00022692"/>
    </source>
</evidence>
<protein>
    <submittedName>
        <fullName evidence="9">Histamine H2 receptor-like</fullName>
    </submittedName>
</protein>
<organism evidence="8 9">
    <name type="scientific">Actinia tenebrosa</name>
    <name type="common">Australian red waratah sea anemone</name>
    <dbReference type="NCBI Taxonomy" id="6105"/>
    <lineage>
        <taxon>Eukaryota</taxon>
        <taxon>Metazoa</taxon>
        <taxon>Cnidaria</taxon>
        <taxon>Anthozoa</taxon>
        <taxon>Hexacorallia</taxon>
        <taxon>Actiniaria</taxon>
        <taxon>Actiniidae</taxon>
        <taxon>Actinia</taxon>
    </lineage>
</organism>
<feature type="domain" description="G-protein coupled receptors family 1 profile" evidence="7">
    <location>
        <begin position="1"/>
        <end position="158"/>
    </location>
</feature>
<evidence type="ECO:0000256" key="1">
    <source>
        <dbReference type="ARBA" id="ARBA00004651"/>
    </source>
</evidence>
<dbReference type="GO" id="GO:0004930">
    <property type="term" value="F:G protein-coupled receptor activity"/>
    <property type="evidence" value="ECO:0007669"/>
    <property type="project" value="InterPro"/>
</dbReference>
<evidence type="ECO:0000256" key="5">
    <source>
        <dbReference type="ARBA" id="ARBA00023136"/>
    </source>
</evidence>
<keyword evidence="8" id="KW-1185">Reference proteome</keyword>
<evidence type="ECO:0000313" key="9">
    <source>
        <dbReference type="RefSeq" id="XP_031560454.1"/>
    </source>
</evidence>
<dbReference type="Proteomes" id="UP000515163">
    <property type="component" value="Unplaced"/>
</dbReference>
<evidence type="ECO:0000313" key="8">
    <source>
        <dbReference type="Proteomes" id="UP000515163"/>
    </source>
</evidence>
<dbReference type="RefSeq" id="XP_031560454.1">
    <property type="nucleotide sequence ID" value="XM_031704594.1"/>
</dbReference>
<dbReference type="Gene3D" id="1.20.1070.10">
    <property type="entry name" value="Rhodopsin 7-helix transmembrane proteins"/>
    <property type="match status" value="1"/>
</dbReference>
<dbReference type="PANTHER" id="PTHR22750">
    <property type="entry name" value="G-PROTEIN COUPLED RECEPTOR"/>
    <property type="match status" value="1"/>
</dbReference>
<dbReference type="InterPro" id="IPR017452">
    <property type="entry name" value="GPCR_Rhodpsn_7TM"/>
</dbReference>
<dbReference type="GeneID" id="116296558"/>
<dbReference type="PROSITE" id="PS50262">
    <property type="entry name" value="G_PROTEIN_RECEP_F1_2"/>
    <property type="match status" value="1"/>
</dbReference>
<dbReference type="InterPro" id="IPR000276">
    <property type="entry name" value="GPCR_Rhodpsn"/>
</dbReference>
<name>A0A6P8HVL8_ACTTE</name>
<dbReference type="OrthoDB" id="10318318at2759"/>
<keyword evidence="4 6" id="KW-1133">Transmembrane helix</keyword>
<dbReference type="Pfam" id="PF00001">
    <property type="entry name" value="7tm_1"/>
    <property type="match status" value="1"/>
</dbReference>
<dbReference type="InParanoid" id="A0A6P8HVL8"/>
<comment type="subcellular location">
    <subcellularLocation>
        <location evidence="1">Cell membrane</location>
        <topology evidence="1">Multi-pass membrane protein</topology>
    </subcellularLocation>
</comment>
<keyword evidence="3 6" id="KW-0812">Transmembrane</keyword>
<feature type="transmembrane region" description="Helical" evidence="6">
    <location>
        <begin position="55"/>
        <end position="77"/>
    </location>
</feature>
<evidence type="ECO:0000256" key="4">
    <source>
        <dbReference type="ARBA" id="ARBA00022989"/>
    </source>
</evidence>
<evidence type="ECO:0000256" key="2">
    <source>
        <dbReference type="ARBA" id="ARBA00022475"/>
    </source>
</evidence>
<feature type="transmembrane region" description="Helical" evidence="6">
    <location>
        <begin position="107"/>
        <end position="129"/>
    </location>
</feature>
<dbReference type="SUPFAM" id="SSF81321">
    <property type="entry name" value="Family A G protein-coupled receptor-like"/>
    <property type="match status" value="1"/>
</dbReference>
<dbReference type="AlphaFoldDB" id="A0A6P8HVL8"/>
<gene>
    <name evidence="9" type="primary">LOC116296558</name>
</gene>
<keyword evidence="5 6" id="KW-0472">Membrane</keyword>
<dbReference type="KEGG" id="aten:116296558"/>
<reference evidence="9" key="1">
    <citation type="submission" date="2025-08" db="UniProtKB">
        <authorList>
            <consortium name="RefSeq"/>
        </authorList>
    </citation>
    <scope>IDENTIFICATION</scope>
    <source>
        <tissue evidence="9">Tentacle</tissue>
    </source>
</reference>
<evidence type="ECO:0000259" key="7">
    <source>
        <dbReference type="PROSITE" id="PS50262"/>
    </source>
</evidence>
<proteinExistence type="predicted"/>